<feature type="domain" description="DUF4142" evidence="1">
    <location>
        <begin position="32"/>
        <end position="169"/>
    </location>
</feature>
<accession>A0ABW4ZN30</accession>
<keyword evidence="3" id="KW-1185">Reference proteome</keyword>
<dbReference type="Gene3D" id="1.20.1260.10">
    <property type="match status" value="1"/>
</dbReference>
<dbReference type="PROSITE" id="PS51257">
    <property type="entry name" value="PROKAR_LIPOPROTEIN"/>
    <property type="match status" value="1"/>
</dbReference>
<proteinExistence type="predicted"/>
<dbReference type="PANTHER" id="PTHR38593">
    <property type="entry name" value="BLR2558 PROTEIN"/>
    <property type="match status" value="1"/>
</dbReference>
<dbReference type="Pfam" id="PF13628">
    <property type="entry name" value="DUF4142"/>
    <property type="match status" value="1"/>
</dbReference>
<dbReference type="InterPro" id="IPR025419">
    <property type="entry name" value="DUF4142"/>
</dbReference>
<protein>
    <submittedName>
        <fullName evidence="2">DUF4142 domain-containing protein</fullName>
    </submittedName>
</protein>
<organism evidence="2 3">
    <name type="scientific">Paradesertivirga mongoliensis</name>
    <dbReference type="NCBI Taxonomy" id="2100740"/>
    <lineage>
        <taxon>Bacteria</taxon>
        <taxon>Pseudomonadati</taxon>
        <taxon>Bacteroidota</taxon>
        <taxon>Sphingobacteriia</taxon>
        <taxon>Sphingobacteriales</taxon>
        <taxon>Sphingobacteriaceae</taxon>
        <taxon>Paradesertivirga</taxon>
    </lineage>
</organism>
<comment type="caution">
    <text evidence="2">The sequence shown here is derived from an EMBL/GenBank/DDBJ whole genome shotgun (WGS) entry which is preliminary data.</text>
</comment>
<sequence length="176" mass="19810">MKQFTLLFTILVAGMSVLQSCKKDRDPDFLMSNQEFVTQASSSHMLEIDAGNLAANDATSDTVKRYGTFLAQSHTAAFDELETLATQKGLTILSEMNDLDQNNYDVLDNSNAEQFDRNFLYLMLLSHQDTYSLYYNASRPNGVPDPQLRAWAAQKLESIEEHFDEAQELYGASSTQ</sequence>
<evidence type="ECO:0000313" key="3">
    <source>
        <dbReference type="Proteomes" id="UP001597387"/>
    </source>
</evidence>
<reference evidence="3" key="1">
    <citation type="journal article" date="2019" name="Int. J. Syst. Evol. Microbiol.">
        <title>The Global Catalogue of Microorganisms (GCM) 10K type strain sequencing project: providing services to taxonomists for standard genome sequencing and annotation.</title>
        <authorList>
            <consortium name="The Broad Institute Genomics Platform"/>
            <consortium name="The Broad Institute Genome Sequencing Center for Infectious Disease"/>
            <person name="Wu L."/>
            <person name="Ma J."/>
        </authorList>
    </citation>
    <scope>NUCLEOTIDE SEQUENCE [LARGE SCALE GENOMIC DNA]</scope>
    <source>
        <strain evidence="3">KCTC 42217</strain>
    </source>
</reference>
<dbReference type="EMBL" id="JBHUHZ010000002">
    <property type="protein sequence ID" value="MFD2163478.1"/>
    <property type="molecule type" value="Genomic_DNA"/>
</dbReference>
<gene>
    <name evidence="2" type="ORF">ACFSJU_13805</name>
</gene>
<evidence type="ECO:0000313" key="2">
    <source>
        <dbReference type="EMBL" id="MFD2163478.1"/>
    </source>
</evidence>
<dbReference type="Proteomes" id="UP001597387">
    <property type="component" value="Unassembled WGS sequence"/>
</dbReference>
<dbReference type="RefSeq" id="WP_255900808.1">
    <property type="nucleotide sequence ID" value="NZ_JAFMZO010000002.1"/>
</dbReference>
<name>A0ABW4ZN30_9SPHI</name>
<dbReference type="PANTHER" id="PTHR38593:SF1">
    <property type="entry name" value="BLR2558 PROTEIN"/>
    <property type="match status" value="1"/>
</dbReference>
<evidence type="ECO:0000259" key="1">
    <source>
        <dbReference type="Pfam" id="PF13628"/>
    </source>
</evidence>
<dbReference type="InterPro" id="IPR012347">
    <property type="entry name" value="Ferritin-like"/>
</dbReference>